<evidence type="ECO:0000256" key="1">
    <source>
        <dbReference type="SAM" id="MobiDB-lite"/>
    </source>
</evidence>
<dbReference type="AlphaFoldDB" id="A0A3N0YQ14"/>
<organism evidence="2 3">
    <name type="scientific">Anabarilius grahami</name>
    <name type="common">Kanglang fish</name>
    <name type="synonym">Barilius grahami</name>
    <dbReference type="NCBI Taxonomy" id="495550"/>
    <lineage>
        <taxon>Eukaryota</taxon>
        <taxon>Metazoa</taxon>
        <taxon>Chordata</taxon>
        <taxon>Craniata</taxon>
        <taxon>Vertebrata</taxon>
        <taxon>Euteleostomi</taxon>
        <taxon>Actinopterygii</taxon>
        <taxon>Neopterygii</taxon>
        <taxon>Teleostei</taxon>
        <taxon>Ostariophysi</taxon>
        <taxon>Cypriniformes</taxon>
        <taxon>Xenocyprididae</taxon>
        <taxon>Xenocypridinae</taxon>
        <taxon>Xenocypridinae incertae sedis</taxon>
        <taxon>Anabarilius</taxon>
    </lineage>
</organism>
<feature type="region of interest" description="Disordered" evidence="1">
    <location>
        <begin position="181"/>
        <end position="209"/>
    </location>
</feature>
<gene>
    <name evidence="2" type="ORF">DPX16_5667</name>
</gene>
<protein>
    <submittedName>
        <fullName evidence="2">Uncharacterized protein</fullName>
    </submittedName>
</protein>
<dbReference type="Proteomes" id="UP000281406">
    <property type="component" value="Unassembled WGS sequence"/>
</dbReference>
<keyword evidence="3" id="KW-1185">Reference proteome</keyword>
<evidence type="ECO:0000313" key="3">
    <source>
        <dbReference type="Proteomes" id="UP000281406"/>
    </source>
</evidence>
<sequence length="377" mass="41794">MVFETRNTCTESWLSDGASCCTNWRRKCRGCLALTGLEDPGRDLSPNWILFRPPIPPANPAAAIGCREASLHPTAERTELAAPAAGGSKKPELSHLLDPCHTISTGYYVALSSHSSWSAGHQWIMFGCEILSEIKASQGAGLCRRRPEVNIVLTDSSRCRGETLNPFLHITLTTEGTAFHHGTEDTAENRKKEKEGKEVSKEKRDPCASQKGIRLKVSLFLEKEPSLRKQMRLQRHGLRRNAQKKTTRRCRWAGSGHMSQLGRLCSPCFGVSSDYMRLRNGIVLYVGEKMKDLREMTLSLEVLKFTSLSVNGQVIDMRPWPRVQALSGADVASHFFVVRGSQMESGSLRHGPVWMHQSALTADDTHADPSGSNTLLL</sequence>
<feature type="compositionally biased region" description="Basic and acidic residues" evidence="1">
    <location>
        <begin position="181"/>
        <end position="206"/>
    </location>
</feature>
<name>A0A3N0YQ14_ANAGA</name>
<dbReference type="EMBL" id="RJVU01031169">
    <property type="protein sequence ID" value="ROL48273.1"/>
    <property type="molecule type" value="Genomic_DNA"/>
</dbReference>
<evidence type="ECO:0000313" key="2">
    <source>
        <dbReference type="EMBL" id="ROL48273.1"/>
    </source>
</evidence>
<accession>A0A3N0YQ14</accession>
<proteinExistence type="predicted"/>
<reference evidence="2 3" key="1">
    <citation type="submission" date="2018-10" db="EMBL/GenBank/DDBJ databases">
        <title>Genome assembly for a Yunnan-Guizhou Plateau 3E fish, Anabarilius grahami (Regan), and its evolutionary and genetic applications.</title>
        <authorList>
            <person name="Jiang W."/>
        </authorList>
    </citation>
    <scope>NUCLEOTIDE SEQUENCE [LARGE SCALE GENOMIC DNA]</scope>
    <source>
        <strain evidence="2">AG-KIZ</strain>
        <tissue evidence="2">Muscle</tissue>
    </source>
</reference>
<comment type="caution">
    <text evidence="2">The sequence shown here is derived from an EMBL/GenBank/DDBJ whole genome shotgun (WGS) entry which is preliminary data.</text>
</comment>